<evidence type="ECO:0000313" key="2">
    <source>
        <dbReference type="EMBL" id="MCC2189044.1"/>
    </source>
</evidence>
<dbReference type="EMBL" id="JAJEPR010000005">
    <property type="protein sequence ID" value="MCC2189044.1"/>
    <property type="molecule type" value="Genomic_DNA"/>
</dbReference>
<protein>
    <submittedName>
        <fullName evidence="2">Uncharacterized protein</fullName>
    </submittedName>
</protein>
<feature type="transmembrane region" description="Helical" evidence="1">
    <location>
        <begin position="39"/>
        <end position="57"/>
    </location>
</feature>
<keyword evidence="1" id="KW-1133">Transmembrane helix</keyword>
<dbReference type="Proteomes" id="UP001197875">
    <property type="component" value="Unassembled WGS sequence"/>
</dbReference>
<gene>
    <name evidence="2" type="ORF">LKD71_04275</name>
</gene>
<accession>A0AAE3J5F5</accession>
<name>A0AAE3J5F5_9FIRM</name>
<evidence type="ECO:0000256" key="1">
    <source>
        <dbReference type="SAM" id="Phobius"/>
    </source>
</evidence>
<keyword evidence="3" id="KW-1185">Reference proteome</keyword>
<sequence length="79" mass="8992">MKKFKRIRRIFAWIGIVVLVGLYVTTLILAFSGSPMAQALFRGSFAATVVFPVLLYAMQIIYRILKPDDTADDPDKKKR</sequence>
<keyword evidence="1" id="KW-0472">Membrane</keyword>
<dbReference type="RefSeq" id="WP_178046616.1">
    <property type="nucleotide sequence ID" value="NZ_JAJEPR010000005.1"/>
</dbReference>
<comment type="caution">
    <text evidence="2">The sequence shown here is derived from an EMBL/GenBank/DDBJ whole genome shotgun (WGS) entry which is preliminary data.</text>
</comment>
<reference evidence="2 3" key="1">
    <citation type="submission" date="2021-10" db="EMBL/GenBank/DDBJ databases">
        <title>Anaerobic single-cell dispensing facilitates the cultivation of human gut bacteria.</title>
        <authorList>
            <person name="Afrizal A."/>
        </authorList>
    </citation>
    <scope>NUCLEOTIDE SEQUENCE [LARGE SCALE GENOMIC DNA]</scope>
    <source>
        <strain evidence="2 3">CLA-AA-H277</strain>
    </source>
</reference>
<evidence type="ECO:0000313" key="3">
    <source>
        <dbReference type="Proteomes" id="UP001197875"/>
    </source>
</evidence>
<dbReference type="AlphaFoldDB" id="A0AAE3J5F5"/>
<proteinExistence type="predicted"/>
<keyword evidence="1" id="KW-0812">Transmembrane</keyword>
<organism evidence="2 3">
    <name type="scientific">Fusicatenibacter faecihominis</name>
    <dbReference type="NCBI Taxonomy" id="2881276"/>
    <lineage>
        <taxon>Bacteria</taxon>
        <taxon>Bacillati</taxon>
        <taxon>Bacillota</taxon>
        <taxon>Clostridia</taxon>
        <taxon>Lachnospirales</taxon>
        <taxon>Lachnospiraceae</taxon>
        <taxon>Fusicatenibacter</taxon>
    </lineage>
</organism>
<feature type="transmembrane region" description="Helical" evidence="1">
    <location>
        <begin position="12"/>
        <end position="33"/>
    </location>
</feature>